<feature type="signal peptide" evidence="1">
    <location>
        <begin position="1"/>
        <end position="19"/>
    </location>
</feature>
<sequence>MYKSILLFSFILVCLSSMAQNNNISDLTIKEIMKGDDFIGHLSSNVSWSCNSDMIYFEWNPETALNDSLYSYNLKQDKISKVDFETEYQLPASNVIFNKDKSKKIYSKHGDIFLVDVETNSTTQITKTLEYEGSLHFTENDSEIAYVKKKNVFTWNLISGTTSQITNFLDKEEKEKVRSEKDEWIYNDQLELFEFLKERKEKKDKHDTLMTRFETKKPLKIYLDDKSVSNQQISPDGKYVTYLTVKRPENKKTIMPHYVTESGYTEDENTRSKVGDVLPEYVLYVYDIANRKSYPVILDNLEGLDYIPEYTKDYPDKPYKNDNRIGYISGPNWSSDGKYAVLDIIANDYKDRWIVLLNIEKGTIENLDHQHDEAWIAGPGIGGYGGGSLGWMPDNKSIWYMSEKTGYSHIYTMNVRTKQVKALTEGAFEIYHPQISKNQKHWYFIANKNHPGDRQFYSMPIHGGKFTALTNKIGKNDVTLSPDETQMAILYSYSNKPTELYVQENPMFASKEATPKQITHSTTTAFNDYSWKDPEIITFKADDGAKVHARLYQPKAEVKNKAAIIFVHGAGYLQNAHKWWSSYYREYMFHNLLVDNGYTVLDIDYRGSAGYGRDWRTGIYRHMGGKDLSDQVDGVEYLVSEYGIDKDKIGIYGGSYGGFITLMAMFNEAETFKAGAAIRSVGDWAAYNHGYTARILNTPVTDSIAYKRSSPIYFADGLEGDLLILHGMIDDNVHFQDMVRLSQRLIELGKENWEMAIYPLERHGFVEPSSWTDEYLRIYKLFQESLLED</sequence>
<dbReference type="AlphaFoldDB" id="A0A5D0GJ08"/>
<accession>A0A5D0GJ08</accession>
<evidence type="ECO:0000259" key="2">
    <source>
        <dbReference type="Pfam" id="PF00326"/>
    </source>
</evidence>
<dbReference type="PANTHER" id="PTHR11731:SF193">
    <property type="entry name" value="DIPEPTIDYL PEPTIDASE 9"/>
    <property type="match status" value="1"/>
</dbReference>
<name>A0A5D0GJ08_9FLAO</name>
<feature type="domain" description="Dipeptidylpeptidase IV N-terminal" evidence="3">
    <location>
        <begin position="105"/>
        <end position="188"/>
    </location>
</feature>
<reference evidence="4 5" key="1">
    <citation type="submission" date="2019-08" db="EMBL/GenBank/DDBJ databases">
        <title>Formosa sediminis sp. nov., isolated from marine sediment.</title>
        <authorList>
            <person name="Cao W.R."/>
        </authorList>
    </citation>
    <scope>NUCLEOTIDE SEQUENCE [LARGE SCALE GENOMIC DNA]</scope>
    <source>
        <strain evidence="4 5">1494</strain>
    </source>
</reference>
<feature type="chain" id="PRO_5022912924" evidence="1">
    <location>
        <begin position="20"/>
        <end position="789"/>
    </location>
</feature>
<dbReference type="InterPro" id="IPR029058">
    <property type="entry name" value="AB_hydrolase_fold"/>
</dbReference>
<dbReference type="InterPro" id="IPR050278">
    <property type="entry name" value="Serine_Prot_S9B/DPPIV"/>
</dbReference>
<feature type="domain" description="Peptidase S9 prolyl oligopeptidase catalytic" evidence="2">
    <location>
        <begin position="592"/>
        <end position="786"/>
    </location>
</feature>
<dbReference type="Gene3D" id="2.140.10.30">
    <property type="entry name" value="Dipeptidylpeptidase IV, N-terminal domain"/>
    <property type="match status" value="2"/>
</dbReference>
<dbReference type="Pfam" id="PF00930">
    <property type="entry name" value="DPPIV_N"/>
    <property type="match status" value="2"/>
</dbReference>
<feature type="domain" description="Dipeptidylpeptidase IV N-terminal" evidence="3">
    <location>
        <begin position="234"/>
        <end position="496"/>
    </location>
</feature>
<dbReference type="InterPro" id="IPR002469">
    <property type="entry name" value="Peptidase_S9B_N"/>
</dbReference>
<dbReference type="InterPro" id="IPR001375">
    <property type="entry name" value="Peptidase_S9_cat"/>
</dbReference>
<dbReference type="GO" id="GO:0008239">
    <property type="term" value="F:dipeptidyl-peptidase activity"/>
    <property type="evidence" value="ECO:0007669"/>
    <property type="project" value="TreeGrafter"/>
</dbReference>
<dbReference type="SUPFAM" id="SSF53474">
    <property type="entry name" value="alpha/beta-Hydrolases"/>
    <property type="match status" value="1"/>
</dbReference>
<organism evidence="4 5">
    <name type="scientific">Formosa maritima</name>
    <dbReference type="NCBI Taxonomy" id="2592046"/>
    <lineage>
        <taxon>Bacteria</taxon>
        <taxon>Pseudomonadati</taxon>
        <taxon>Bacteroidota</taxon>
        <taxon>Flavobacteriia</taxon>
        <taxon>Flavobacteriales</taxon>
        <taxon>Flavobacteriaceae</taxon>
        <taxon>Formosa</taxon>
    </lineage>
</organism>
<evidence type="ECO:0000313" key="5">
    <source>
        <dbReference type="Proteomes" id="UP000324550"/>
    </source>
</evidence>
<dbReference type="EMBL" id="VSFC01000012">
    <property type="protein sequence ID" value="TYA58913.1"/>
    <property type="molecule type" value="Genomic_DNA"/>
</dbReference>
<gene>
    <name evidence="4" type="ORF">FVF61_01840</name>
</gene>
<evidence type="ECO:0000259" key="3">
    <source>
        <dbReference type="Pfam" id="PF00930"/>
    </source>
</evidence>
<dbReference type="PANTHER" id="PTHR11731">
    <property type="entry name" value="PROTEASE FAMILY S9B,C DIPEPTIDYL-PEPTIDASE IV-RELATED"/>
    <property type="match status" value="1"/>
</dbReference>
<proteinExistence type="predicted"/>
<comment type="caution">
    <text evidence="4">The sequence shown here is derived from an EMBL/GenBank/DDBJ whole genome shotgun (WGS) entry which is preliminary data.</text>
</comment>
<keyword evidence="5" id="KW-1185">Reference proteome</keyword>
<evidence type="ECO:0000313" key="4">
    <source>
        <dbReference type="EMBL" id="TYA58913.1"/>
    </source>
</evidence>
<dbReference type="SUPFAM" id="SSF82171">
    <property type="entry name" value="DPP6 N-terminal domain-like"/>
    <property type="match status" value="1"/>
</dbReference>
<evidence type="ECO:0000256" key="1">
    <source>
        <dbReference type="SAM" id="SignalP"/>
    </source>
</evidence>
<dbReference type="Gene3D" id="3.40.50.1820">
    <property type="entry name" value="alpha/beta hydrolase"/>
    <property type="match status" value="1"/>
</dbReference>
<dbReference type="Proteomes" id="UP000324550">
    <property type="component" value="Unassembled WGS sequence"/>
</dbReference>
<dbReference type="GO" id="GO:0008236">
    <property type="term" value="F:serine-type peptidase activity"/>
    <property type="evidence" value="ECO:0007669"/>
    <property type="project" value="InterPro"/>
</dbReference>
<dbReference type="OrthoDB" id="9812921at2"/>
<dbReference type="Pfam" id="PF00326">
    <property type="entry name" value="Peptidase_S9"/>
    <property type="match status" value="1"/>
</dbReference>
<dbReference type="GO" id="GO:0006508">
    <property type="term" value="P:proteolysis"/>
    <property type="evidence" value="ECO:0007669"/>
    <property type="project" value="InterPro"/>
</dbReference>
<dbReference type="RefSeq" id="WP_148452653.1">
    <property type="nucleotide sequence ID" value="NZ_VSFC01000012.1"/>
</dbReference>
<keyword evidence="1" id="KW-0732">Signal</keyword>
<protein>
    <submittedName>
        <fullName evidence="4">Prolyl oligopeptidase family serine peptidase</fullName>
    </submittedName>
</protein>